<reference evidence="3" key="2">
    <citation type="submission" date="2021-04" db="EMBL/GenBank/DDBJ databases">
        <authorList>
            <person name="Gilroy R."/>
        </authorList>
    </citation>
    <scope>NUCLEOTIDE SEQUENCE</scope>
    <source>
        <strain evidence="3">CHK185-1770</strain>
    </source>
</reference>
<dbReference type="GO" id="GO:0016646">
    <property type="term" value="F:oxidoreductase activity, acting on the CH-NH group of donors, NAD or NADP as acceptor"/>
    <property type="evidence" value="ECO:0007669"/>
    <property type="project" value="UniProtKB-ARBA"/>
</dbReference>
<comment type="caution">
    <text evidence="3">The sequence shown here is derived from an EMBL/GenBank/DDBJ whole genome shotgun (WGS) entry which is preliminary data.</text>
</comment>
<proteinExistence type="inferred from homology"/>
<sequence length="168" mass="19888">MAFREITVENLKDNPFTLINKDWMLITAGNAQSHNTMTASWGGVGELWGKYVSTIYIRPQRYTLEFVEREDYYSLCFFDPAYREALTLCGRRSGRELDKDQATGLTPLFDREAPYYQQARLVFLCRKLYRQDLEERCFLDQKALETNYPQRDLHRMFIGEIVSVLERE</sequence>
<dbReference type="PANTHER" id="PTHR43567">
    <property type="entry name" value="FLAVOREDOXIN-RELATED-RELATED"/>
    <property type="match status" value="1"/>
</dbReference>
<dbReference type="InterPro" id="IPR052174">
    <property type="entry name" value="Flavoredoxin"/>
</dbReference>
<evidence type="ECO:0000313" key="4">
    <source>
        <dbReference type="Proteomes" id="UP000826793"/>
    </source>
</evidence>
<reference evidence="3" key="1">
    <citation type="journal article" date="2021" name="PeerJ">
        <title>Extensive microbial diversity within the chicken gut microbiome revealed by metagenomics and culture.</title>
        <authorList>
            <person name="Gilroy R."/>
            <person name="Ravi A."/>
            <person name="Getino M."/>
            <person name="Pursley I."/>
            <person name="Horton D.L."/>
            <person name="Alikhan N.F."/>
            <person name="Baker D."/>
            <person name="Gharbi K."/>
            <person name="Hall N."/>
            <person name="Watson M."/>
            <person name="Adriaenssens E.M."/>
            <person name="Foster-Nyarko E."/>
            <person name="Jarju S."/>
            <person name="Secka A."/>
            <person name="Antonio M."/>
            <person name="Oren A."/>
            <person name="Chaudhuri R.R."/>
            <person name="La Ragione R."/>
            <person name="Hildebrand F."/>
            <person name="Pallen M.J."/>
        </authorList>
    </citation>
    <scope>NUCLEOTIDE SEQUENCE</scope>
    <source>
        <strain evidence="3">CHK185-1770</strain>
    </source>
</reference>
<protein>
    <submittedName>
        <fullName evidence="3">Flavin reductase</fullName>
    </submittedName>
</protein>
<dbReference type="Pfam" id="PF01613">
    <property type="entry name" value="Flavin_Reduct"/>
    <property type="match status" value="1"/>
</dbReference>
<gene>
    <name evidence="3" type="ORF">H9710_04750</name>
</gene>
<accession>A0A9D2MUQ3</accession>
<feature type="domain" description="Flavin reductase like" evidence="2">
    <location>
        <begin position="24"/>
        <end position="166"/>
    </location>
</feature>
<evidence type="ECO:0000313" key="3">
    <source>
        <dbReference type="EMBL" id="HJB97872.1"/>
    </source>
</evidence>
<dbReference type="AlphaFoldDB" id="A0A9D2MUQ3"/>
<evidence type="ECO:0000256" key="1">
    <source>
        <dbReference type="ARBA" id="ARBA00038054"/>
    </source>
</evidence>
<dbReference type="PANTHER" id="PTHR43567:SF5">
    <property type="entry name" value="HYPOTHETICAL CYTOSOLIC PROTEIN"/>
    <property type="match status" value="1"/>
</dbReference>
<comment type="similarity">
    <text evidence="1">Belongs to the flavoredoxin family.</text>
</comment>
<dbReference type="InterPro" id="IPR012349">
    <property type="entry name" value="Split_barrel_FMN-bd"/>
</dbReference>
<dbReference type="SUPFAM" id="SSF50475">
    <property type="entry name" value="FMN-binding split barrel"/>
    <property type="match status" value="1"/>
</dbReference>
<dbReference type="InterPro" id="IPR002563">
    <property type="entry name" value="Flavin_Rdtase-like_dom"/>
</dbReference>
<dbReference type="Gene3D" id="2.30.110.10">
    <property type="entry name" value="Electron Transport, Fmn-binding Protein, Chain A"/>
    <property type="match status" value="1"/>
</dbReference>
<name>A0A9D2MUQ3_9FIRM</name>
<dbReference type="GO" id="GO:0010181">
    <property type="term" value="F:FMN binding"/>
    <property type="evidence" value="ECO:0007669"/>
    <property type="project" value="InterPro"/>
</dbReference>
<evidence type="ECO:0000259" key="2">
    <source>
        <dbReference type="Pfam" id="PF01613"/>
    </source>
</evidence>
<dbReference type="EMBL" id="DWXG01000038">
    <property type="protein sequence ID" value="HJB97872.1"/>
    <property type="molecule type" value="Genomic_DNA"/>
</dbReference>
<dbReference type="Proteomes" id="UP000826793">
    <property type="component" value="Unassembled WGS sequence"/>
</dbReference>
<organism evidence="3 4">
    <name type="scientific">Candidatus Acutalibacter pullicola</name>
    <dbReference type="NCBI Taxonomy" id="2838417"/>
    <lineage>
        <taxon>Bacteria</taxon>
        <taxon>Bacillati</taxon>
        <taxon>Bacillota</taxon>
        <taxon>Clostridia</taxon>
        <taxon>Eubacteriales</taxon>
        <taxon>Acutalibacteraceae</taxon>
        <taxon>Acutalibacter</taxon>
    </lineage>
</organism>